<accession>A0A4Y6PS14</accession>
<keyword evidence="2" id="KW-1185">Reference proteome</keyword>
<name>A0A4Y6PS14_PERCE</name>
<accession>A0A5B8Y2I0</accession>
<reference evidence="1 2" key="1">
    <citation type="submission" date="2019-06" db="EMBL/GenBank/DDBJ databases">
        <title>Persicimonas caeni gen. nov., sp. nov., a predatory bacterium isolated from solar saltern.</title>
        <authorList>
            <person name="Wang S."/>
        </authorList>
    </citation>
    <scope>NUCLEOTIDE SEQUENCE [LARGE SCALE GENOMIC DNA]</scope>
    <source>
        <strain evidence="1 2">YN101</strain>
    </source>
</reference>
<proteinExistence type="predicted"/>
<gene>
    <name evidence="1" type="ORF">FIV42_09185</name>
</gene>
<dbReference type="OrthoDB" id="1550579at2"/>
<organism evidence="1 2">
    <name type="scientific">Persicimonas caeni</name>
    <dbReference type="NCBI Taxonomy" id="2292766"/>
    <lineage>
        <taxon>Bacteria</taxon>
        <taxon>Deltaproteobacteria</taxon>
        <taxon>Bradymonadales</taxon>
        <taxon>Bradymonadaceae</taxon>
        <taxon>Persicimonas</taxon>
    </lineage>
</organism>
<dbReference type="RefSeq" id="WP_141197389.1">
    <property type="nucleotide sequence ID" value="NZ_CP041186.1"/>
</dbReference>
<dbReference type="Proteomes" id="UP000315995">
    <property type="component" value="Chromosome"/>
</dbReference>
<sequence>MTEVNVVSIEMGYGHLRAAYPLADQLRTEVFHVDEAPLADAEEQKAWEKTRHVYEATSRISQLPVVGVPLRFALNQVTDIPHLHPYRDLSRPTLGVRLLERAIDGGIGQGMVAKLRQTGATLLTTFYSPAIIADRFGCRRVFCVVTDSDINRVWAPKNSRGSAIQYLVPSKRARRRLESYGVPGEHIHFTGFPLPPELLGGPDLPVLRDNLARRLVRLDPKGRFRDYHSHELEHFLGELPDEEQGRSPRLMYAVGGAGAQVELVATFLPRLRHLLVLDHLRLTLVAGVRSEVVEKFEQMISDAGLDAELGRSIEILHEPTFETYYRRFNERLQDTDILWTKPSEMTFYAALGLPLIFSWPVGVHERYNRRWAVEAGAGLKQRDPRYAGDWLAEMLSDGTLAAAAWSGFMRLPKFGTYRIVEALGK</sequence>
<evidence type="ECO:0000313" key="2">
    <source>
        <dbReference type="Proteomes" id="UP000315995"/>
    </source>
</evidence>
<dbReference type="AlphaFoldDB" id="A0A4Y6PS14"/>
<protein>
    <recommendedName>
        <fullName evidence="3">Glycosyl transferase family 28 C-terminal domain-containing protein</fullName>
    </recommendedName>
</protein>
<evidence type="ECO:0000313" key="1">
    <source>
        <dbReference type="EMBL" id="QDG50899.1"/>
    </source>
</evidence>
<dbReference type="EMBL" id="CP041186">
    <property type="protein sequence ID" value="QDG50899.1"/>
    <property type="molecule type" value="Genomic_DNA"/>
</dbReference>
<evidence type="ECO:0008006" key="3">
    <source>
        <dbReference type="Google" id="ProtNLM"/>
    </source>
</evidence>